<comment type="caution">
    <text evidence="1">The sequence shown here is derived from an EMBL/GenBank/DDBJ whole genome shotgun (WGS) entry which is preliminary data.</text>
</comment>
<proteinExistence type="predicted"/>
<dbReference type="Pfam" id="PF13573">
    <property type="entry name" value="SprB"/>
    <property type="match status" value="2"/>
</dbReference>
<dbReference type="InterPro" id="IPR025667">
    <property type="entry name" value="SprB_repeat"/>
</dbReference>
<gene>
    <name evidence="1" type="ORF">AHMF7605_10560</name>
</gene>
<evidence type="ECO:0000313" key="2">
    <source>
        <dbReference type="Proteomes" id="UP000240357"/>
    </source>
</evidence>
<organism evidence="1 2">
    <name type="scientific">Adhaeribacter arboris</name>
    <dbReference type="NCBI Taxonomy" id="2072846"/>
    <lineage>
        <taxon>Bacteria</taxon>
        <taxon>Pseudomonadati</taxon>
        <taxon>Bacteroidota</taxon>
        <taxon>Cytophagia</taxon>
        <taxon>Cytophagales</taxon>
        <taxon>Hymenobacteraceae</taxon>
        <taxon>Adhaeribacter</taxon>
    </lineage>
</organism>
<dbReference type="AlphaFoldDB" id="A0A2T2YEP1"/>
<sequence>MASVASINFSFRHNSIGLGNYFELRLFGNLVRFTSASTTNAANREFGISSGAGAAANALLQLIQDYIAANGAGQYTAEFTRIGEGPSQENPDDYFVYLFVVQATQLGSAFNFTGSTASGPDWLIGYSDSTADTLSATYTSSLATCFASSTGSILVTVTGGEGPFTYLWSDGATTKDRSLVPAGTYQLVITDSSGQSFSFSAEVGQNSRIEVQVTKGDASIALTVSGGVAPYTYLWEDGSTAATRENISPGNYSCTVTDSIGCQLVVPINFGQEQFFYSRNPVTLELQALDPLTKPNLTFLCEVWLEKEYLSGTFEKITAEPLEQPADTDGKTIFNVRRLLDVYLEPHFPTFGQAEISRADSCFKRFYLKHTEKYGNPPVPSSFSQVDYRYVVIGGLDLPEYYAQTFFTSYLVKRKPFFTWDLPVKSVFSDQPEYLYFMPLSLTTTSFTVRVKVYYQNSNPQTYDLFTQQDVNRFELYCVPAGHDLLALPAKKPGSPIESWDIFVQDQAGTIISETRRFVLDTRYFRRKRYLLYANSVGGINTLAALGETKSKLDPEIQQLERIITPDYNPERGEVAITDKYLKPSLELTTGNRSRQEIASLTDFVLTREARLVGADRYLAGTFAAKNVVLDDESEEVSYIDFEFVLPKMYNYTPALRLAGYLDEASTTEPRAPW</sequence>
<evidence type="ECO:0000313" key="1">
    <source>
        <dbReference type="EMBL" id="PSR53928.1"/>
    </source>
</evidence>
<dbReference type="RefSeq" id="WP_106929061.1">
    <property type="nucleotide sequence ID" value="NZ_PYFT01000001.1"/>
</dbReference>
<keyword evidence="2" id="KW-1185">Reference proteome</keyword>
<protein>
    <recommendedName>
        <fullName evidence="3">Ig-like domain-containing protein</fullName>
    </recommendedName>
</protein>
<dbReference type="Proteomes" id="UP000240357">
    <property type="component" value="Unassembled WGS sequence"/>
</dbReference>
<name>A0A2T2YEP1_9BACT</name>
<dbReference type="EMBL" id="PYFT01000001">
    <property type="protein sequence ID" value="PSR53928.1"/>
    <property type="molecule type" value="Genomic_DNA"/>
</dbReference>
<reference evidence="1 2" key="1">
    <citation type="submission" date="2018-03" db="EMBL/GenBank/DDBJ databases">
        <title>Adhaeribacter sp. HMF7605 Genome sequencing and assembly.</title>
        <authorList>
            <person name="Kang H."/>
            <person name="Kang J."/>
            <person name="Cha I."/>
            <person name="Kim H."/>
            <person name="Joh K."/>
        </authorList>
    </citation>
    <scope>NUCLEOTIDE SEQUENCE [LARGE SCALE GENOMIC DNA]</scope>
    <source>
        <strain evidence="1 2">HMF7605</strain>
    </source>
</reference>
<evidence type="ECO:0008006" key="3">
    <source>
        <dbReference type="Google" id="ProtNLM"/>
    </source>
</evidence>
<dbReference type="OrthoDB" id="1488462at2"/>
<dbReference type="Gene3D" id="2.60.40.740">
    <property type="match status" value="2"/>
</dbReference>
<accession>A0A2T2YEP1</accession>